<keyword evidence="3 7" id="KW-1133">Transmembrane helix</keyword>
<comment type="subcellular location">
    <subcellularLocation>
        <location evidence="1">Membrane</location>
        <topology evidence="1">Multi-pass membrane protein</topology>
    </subcellularLocation>
</comment>
<sequence>MAPSTLIRCKNAPSIGPARLTSGAFHLHWNNSGFDMSSSPDPPISDSYCRANNHGEILGVTGSFFGAAFIIVSLRLYVRSRILQYVGADDYLMLVAMFMATATFVCFVGETRNGLGRHFPCLSDKDRSVLAHWQFFHNLSVMFGVVFVKLSIAFFLMRLAPKPEWKRYLWGAIAKTFSSIGLFNSIINILTDLVFAILPIPIIVKLKVNLRTKCILVFVLSLGFVACAAGIAKAQTQTTFMDNPDPYWHDRFMVWNMVELCLGILAASLPALKPLFSSILASSATMLGMSSGGGYRSKSRGHRTGQSWQQHPSSSHIINPPQHFPSYHLEDYTCRPPSYDGPTPSSPTFHSAISIPDLGGPPRPKSYDVRITSSVISDPQGAAWDDGPVARGRSDSEERLHQPGIHRTVEVSRTSEILR</sequence>
<feature type="compositionally biased region" description="Basic and acidic residues" evidence="6">
    <location>
        <begin position="392"/>
        <end position="401"/>
    </location>
</feature>
<feature type="transmembrane region" description="Helical" evidence="7">
    <location>
        <begin position="90"/>
        <end position="109"/>
    </location>
</feature>
<dbReference type="PANTHER" id="PTHR33048:SF167">
    <property type="entry name" value="INTEGRAL MEMBRANE PROTEIN"/>
    <property type="match status" value="1"/>
</dbReference>
<evidence type="ECO:0000256" key="5">
    <source>
        <dbReference type="ARBA" id="ARBA00038359"/>
    </source>
</evidence>
<dbReference type="Proteomes" id="UP000268823">
    <property type="component" value="Unassembled WGS sequence"/>
</dbReference>
<feature type="region of interest" description="Disordered" evidence="6">
    <location>
        <begin position="339"/>
        <end position="363"/>
    </location>
</feature>
<feature type="compositionally biased region" description="Polar residues" evidence="6">
    <location>
        <begin position="304"/>
        <end position="315"/>
    </location>
</feature>
<accession>A0A3M7FED0</accession>
<feature type="transmembrane region" description="Helical" evidence="7">
    <location>
        <begin position="214"/>
        <end position="232"/>
    </location>
</feature>
<dbReference type="Pfam" id="PF20684">
    <property type="entry name" value="Fung_rhodopsin"/>
    <property type="match status" value="2"/>
</dbReference>
<gene>
    <name evidence="9" type="ORF">D0861_05508</name>
</gene>
<dbReference type="VEuPathDB" id="FungiDB:BTJ68_00162"/>
<proteinExistence type="inferred from homology"/>
<protein>
    <recommendedName>
        <fullName evidence="8">Rhodopsin domain-containing protein</fullName>
    </recommendedName>
</protein>
<dbReference type="EMBL" id="QWIR01000098">
    <property type="protein sequence ID" value="RMY87189.1"/>
    <property type="molecule type" value="Genomic_DNA"/>
</dbReference>
<evidence type="ECO:0000256" key="4">
    <source>
        <dbReference type="ARBA" id="ARBA00023136"/>
    </source>
</evidence>
<evidence type="ECO:0000256" key="6">
    <source>
        <dbReference type="SAM" id="MobiDB-lite"/>
    </source>
</evidence>
<evidence type="ECO:0000256" key="1">
    <source>
        <dbReference type="ARBA" id="ARBA00004141"/>
    </source>
</evidence>
<feature type="transmembrane region" description="Helical" evidence="7">
    <location>
        <begin position="177"/>
        <end position="202"/>
    </location>
</feature>
<name>A0A3M7FED0_HORWE</name>
<reference evidence="9 10" key="1">
    <citation type="journal article" date="2018" name="BMC Genomics">
        <title>Genomic evidence for intraspecific hybridization in a clonal and extremely halotolerant yeast.</title>
        <authorList>
            <person name="Gostincar C."/>
            <person name="Stajich J.E."/>
            <person name="Zupancic J."/>
            <person name="Zalar P."/>
            <person name="Gunde-Cimerman N."/>
        </authorList>
    </citation>
    <scope>NUCLEOTIDE SEQUENCE [LARGE SCALE GENOMIC DNA]</scope>
    <source>
        <strain evidence="9 10">EXF-2788</strain>
    </source>
</reference>
<dbReference type="InterPro" id="IPR049326">
    <property type="entry name" value="Rhodopsin_dom_fungi"/>
</dbReference>
<comment type="similarity">
    <text evidence="5">Belongs to the SAT4 family.</text>
</comment>
<feature type="domain" description="Rhodopsin" evidence="8">
    <location>
        <begin position="179"/>
        <end position="277"/>
    </location>
</feature>
<keyword evidence="4 7" id="KW-0472">Membrane</keyword>
<feature type="domain" description="Rhodopsin" evidence="8">
    <location>
        <begin position="74"/>
        <end position="176"/>
    </location>
</feature>
<keyword evidence="2 7" id="KW-0812">Transmembrane</keyword>
<organism evidence="9 10">
    <name type="scientific">Hortaea werneckii</name>
    <name type="common">Black yeast</name>
    <name type="synonym">Cladosporium werneckii</name>
    <dbReference type="NCBI Taxonomy" id="91943"/>
    <lineage>
        <taxon>Eukaryota</taxon>
        <taxon>Fungi</taxon>
        <taxon>Dikarya</taxon>
        <taxon>Ascomycota</taxon>
        <taxon>Pezizomycotina</taxon>
        <taxon>Dothideomycetes</taxon>
        <taxon>Dothideomycetidae</taxon>
        <taxon>Mycosphaerellales</taxon>
        <taxon>Teratosphaeriaceae</taxon>
        <taxon>Hortaea</taxon>
    </lineage>
</organism>
<feature type="region of interest" description="Disordered" evidence="6">
    <location>
        <begin position="378"/>
        <end position="405"/>
    </location>
</feature>
<evidence type="ECO:0000256" key="3">
    <source>
        <dbReference type="ARBA" id="ARBA00022989"/>
    </source>
</evidence>
<dbReference type="PANTHER" id="PTHR33048">
    <property type="entry name" value="PTH11-LIKE INTEGRAL MEMBRANE PROTEIN (AFU_ORTHOLOGUE AFUA_5G11245)"/>
    <property type="match status" value="1"/>
</dbReference>
<feature type="transmembrane region" description="Helical" evidence="7">
    <location>
        <begin position="57"/>
        <end position="78"/>
    </location>
</feature>
<evidence type="ECO:0000259" key="8">
    <source>
        <dbReference type="Pfam" id="PF20684"/>
    </source>
</evidence>
<dbReference type="OrthoDB" id="5022096at2759"/>
<feature type="region of interest" description="Disordered" evidence="6">
    <location>
        <begin position="292"/>
        <end position="315"/>
    </location>
</feature>
<evidence type="ECO:0000256" key="7">
    <source>
        <dbReference type="SAM" id="Phobius"/>
    </source>
</evidence>
<comment type="caution">
    <text evidence="9">The sequence shown here is derived from an EMBL/GenBank/DDBJ whole genome shotgun (WGS) entry which is preliminary data.</text>
</comment>
<dbReference type="InterPro" id="IPR052337">
    <property type="entry name" value="SAT4-like"/>
</dbReference>
<evidence type="ECO:0000313" key="9">
    <source>
        <dbReference type="EMBL" id="RMY87189.1"/>
    </source>
</evidence>
<evidence type="ECO:0000256" key="2">
    <source>
        <dbReference type="ARBA" id="ARBA00022692"/>
    </source>
</evidence>
<feature type="transmembrane region" description="Helical" evidence="7">
    <location>
        <begin position="135"/>
        <end position="157"/>
    </location>
</feature>
<dbReference type="AlphaFoldDB" id="A0A3M7FED0"/>
<dbReference type="GO" id="GO:0016020">
    <property type="term" value="C:membrane"/>
    <property type="evidence" value="ECO:0007669"/>
    <property type="project" value="UniProtKB-SubCell"/>
</dbReference>
<evidence type="ECO:0000313" key="10">
    <source>
        <dbReference type="Proteomes" id="UP000268823"/>
    </source>
</evidence>